<dbReference type="PROSITE" id="PS51257">
    <property type="entry name" value="PROKAR_LIPOPROTEIN"/>
    <property type="match status" value="1"/>
</dbReference>
<reference evidence="3 4" key="1">
    <citation type="submission" date="2020-08" db="EMBL/GenBank/DDBJ databases">
        <title>Functional genomics of gut bacteria from endangered species of beetles.</title>
        <authorList>
            <person name="Carlos-Shanley C."/>
        </authorList>
    </citation>
    <scope>NUCLEOTIDE SEQUENCE [LARGE SCALE GENOMIC DNA]</scope>
    <source>
        <strain evidence="3 4">S00179</strain>
    </source>
</reference>
<name>A0A7W7P1W9_PSENT</name>
<evidence type="ECO:0000313" key="4">
    <source>
        <dbReference type="Proteomes" id="UP000566995"/>
    </source>
</evidence>
<dbReference type="RefSeq" id="WP_184592596.1">
    <property type="nucleotide sequence ID" value="NZ_JACHLI010000018.1"/>
</dbReference>
<feature type="region of interest" description="Disordered" evidence="1">
    <location>
        <begin position="90"/>
        <end position="111"/>
    </location>
</feature>
<keyword evidence="2" id="KW-1133">Transmembrane helix</keyword>
<dbReference type="EMBL" id="JACHLI010000018">
    <property type="protein sequence ID" value="MBB4865283.1"/>
    <property type="molecule type" value="Genomic_DNA"/>
</dbReference>
<dbReference type="Proteomes" id="UP000566995">
    <property type="component" value="Unassembled WGS sequence"/>
</dbReference>
<gene>
    <name evidence="3" type="ORF">HNP46_004164</name>
</gene>
<feature type="transmembrane region" description="Helical" evidence="2">
    <location>
        <begin position="56"/>
        <end position="77"/>
    </location>
</feature>
<organism evidence="3 4">
    <name type="scientific">Pseudomonas nitroreducens</name>
    <dbReference type="NCBI Taxonomy" id="46680"/>
    <lineage>
        <taxon>Bacteria</taxon>
        <taxon>Pseudomonadati</taxon>
        <taxon>Pseudomonadota</taxon>
        <taxon>Gammaproteobacteria</taxon>
        <taxon>Pseudomonadales</taxon>
        <taxon>Pseudomonadaceae</taxon>
        <taxon>Pseudomonas</taxon>
    </lineage>
</organism>
<evidence type="ECO:0000313" key="3">
    <source>
        <dbReference type="EMBL" id="MBB4865283.1"/>
    </source>
</evidence>
<dbReference type="AlphaFoldDB" id="A0A7W7P1W9"/>
<accession>A0A7W7P1W9</accession>
<proteinExistence type="predicted"/>
<evidence type="ECO:0000256" key="1">
    <source>
        <dbReference type="SAM" id="MobiDB-lite"/>
    </source>
</evidence>
<sequence>MIKIIRATKETGQAVTTGIAIGACFGLVIGVNLVQVHVEKIVKWPAQRVADVASSSLSFLLVSIAALVASSVLFYHIEQIKLVGRAKPAVGSADSIGEEEIKPPTPDDAKA</sequence>
<evidence type="ECO:0000256" key="2">
    <source>
        <dbReference type="SAM" id="Phobius"/>
    </source>
</evidence>
<keyword evidence="2" id="KW-0472">Membrane</keyword>
<keyword evidence="2" id="KW-0812">Transmembrane</keyword>
<protein>
    <submittedName>
        <fullName evidence="3">Uncharacterized protein</fullName>
    </submittedName>
</protein>
<feature type="compositionally biased region" description="Basic and acidic residues" evidence="1">
    <location>
        <begin position="99"/>
        <end position="111"/>
    </location>
</feature>
<feature type="transmembrane region" description="Helical" evidence="2">
    <location>
        <begin position="12"/>
        <end position="36"/>
    </location>
</feature>
<comment type="caution">
    <text evidence="3">The sequence shown here is derived from an EMBL/GenBank/DDBJ whole genome shotgun (WGS) entry which is preliminary data.</text>
</comment>